<evidence type="ECO:0000256" key="11">
    <source>
        <dbReference type="RuleBase" id="RU362081"/>
    </source>
</evidence>
<feature type="transmembrane region" description="Helical" evidence="11">
    <location>
        <begin position="753"/>
        <end position="775"/>
    </location>
</feature>
<keyword evidence="10 11" id="KW-0472">Membrane</keyword>
<dbReference type="InterPro" id="IPR059000">
    <property type="entry name" value="ATPase_P-type_domA"/>
</dbReference>
<dbReference type="Pfam" id="PF00702">
    <property type="entry name" value="Hydrolase"/>
    <property type="match status" value="1"/>
</dbReference>
<keyword evidence="5 11" id="KW-0479">Metal-binding</keyword>
<keyword evidence="6 11" id="KW-0547">Nucleotide-binding</keyword>
<dbReference type="GO" id="GO:0005507">
    <property type="term" value="F:copper ion binding"/>
    <property type="evidence" value="ECO:0007669"/>
    <property type="project" value="TreeGrafter"/>
</dbReference>
<keyword evidence="7 11" id="KW-0067">ATP-binding</keyword>
<dbReference type="PRINTS" id="PR00119">
    <property type="entry name" value="CATATPASE"/>
</dbReference>
<dbReference type="NCBIfam" id="TIGR01525">
    <property type="entry name" value="ATPase-IB_hvy"/>
    <property type="match status" value="1"/>
</dbReference>
<evidence type="ECO:0000256" key="9">
    <source>
        <dbReference type="ARBA" id="ARBA00022989"/>
    </source>
</evidence>
<dbReference type="GO" id="GO:0016887">
    <property type="term" value="F:ATP hydrolysis activity"/>
    <property type="evidence" value="ECO:0007669"/>
    <property type="project" value="InterPro"/>
</dbReference>
<dbReference type="PRINTS" id="PR00943">
    <property type="entry name" value="CUATPASE"/>
</dbReference>
<dbReference type="GO" id="GO:0005524">
    <property type="term" value="F:ATP binding"/>
    <property type="evidence" value="ECO:0007669"/>
    <property type="project" value="UniProtKB-UniRule"/>
</dbReference>
<dbReference type="OrthoDB" id="211392at2"/>
<dbReference type="InterPro" id="IPR001757">
    <property type="entry name" value="P_typ_ATPase"/>
</dbReference>
<dbReference type="GO" id="GO:0055070">
    <property type="term" value="P:copper ion homeostasis"/>
    <property type="evidence" value="ECO:0007669"/>
    <property type="project" value="TreeGrafter"/>
</dbReference>
<evidence type="ECO:0000256" key="4">
    <source>
        <dbReference type="ARBA" id="ARBA00022692"/>
    </source>
</evidence>
<dbReference type="CDD" id="cd02094">
    <property type="entry name" value="P-type_ATPase_Cu-like"/>
    <property type="match status" value="1"/>
</dbReference>
<evidence type="ECO:0000256" key="1">
    <source>
        <dbReference type="ARBA" id="ARBA00004651"/>
    </source>
</evidence>
<proteinExistence type="inferred from homology"/>
<keyword evidence="8" id="KW-1278">Translocase</keyword>
<keyword evidence="14" id="KW-1185">Reference proteome</keyword>
<evidence type="ECO:0000259" key="12">
    <source>
        <dbReference type="SMART" id="SM00746"/>
    </source>
</evidence>
<dbReference type="AlphaFoldDB" id="A0A518CA67"/>
<dbReference type="NCBIfam" id="TIGR01512">
    <property type="entry name" value="ATPase-IB2_Cd"/>
    <property type="match status" value="1"/>
</dbReference>
<evidence type="ECO:0000256" key="7">
    <source>
        <dbReference type="ARBA" id="ARBA00022840"/>
    </source>
</evidence>
<evidence type="ECO:0000256" key="2">
    <source>
        <dbReference type="ARBA" id="ARBA00006024"/>
    </source>
</evidence>
<dbReference type="SFLD" id="SFLDS00003">
    <property type="entry name" value="Haloacid_Dehalogenase"/>
    <property type="match status" value="1"/>
</dbReference>
<dbReference type="PROSITE" id="PS00154">
    <property type="entry name" value="ATPASE_E1_E2"/>
    <property type="match status" value="1"/>
</dbReference>
<dbReference type="InterPro" id="IPR008250">
    <property type="entry name" value="ATPase_P-typ_transduc_dom_A_sf"/>
</dbReference>
<dbReference type="InterPro" id="IPR044492">
    <property type="entry name" value="P_typ_ATPase_HD_dom"/>
</dbReference>
<dbReference type="InterPro" id="IPR023298">
    <property type="entry name" value="ATPase_P-typ_TM_dom_sf"/>
</dbReference>
<dbReference type="InterPro" id="IPR036412">
    <property type="entry name" value="HAD-like_sf"/>
</dbReference>
<evidence type="ECO:0000256" key="8">
    <source>
        <dbReference type="ARBA" id="ARBA00022967"/>
    </source>
</evidence>
<dbReference type="Pfam" id="PF04945">
    <property type="entry name" value="YHS"/>
    <property type="match status" value="1"/>
</dbReference>
<feature type="transmembrane region" description="Helical" evidence="11">
    <location>
        <begin position="194"/>
        <end position="212"/>
    </location>
</feature>
<evidence type="ECO:0000256" key="6">
    <source>
        <dbReference type="ARBA" id="ARBA00022741"/>
    </source>
</evidence>
<dbReference type="NCBIfam" id="TIGR01511">
    <property type="entry name" value="ATPase-IB1_Cu"/>
    <property type="match status" value="1"/>
</dbReference>
<feature type="transmembrane region" description="Helical" evidence="11">
    <location>
        <begin position="444"/>
        <end position="467"/>
    </location>
</feature>
<dbReference type="Pfam" id="PF19335">
    <property type="entry name" value="HMBD"/>
    <property type="match status" value="2"/>
</dbReference>
<dbReference type="Gene3D" id="3.40.50.1000">
    <property type="entry name" value="HAD superfamily/HAD-like"/>
    <property type="match status" value="1"/>
</dbReference>
<dbReference type="Pfam" id="PF00122">
    <property type="entry name" value="E1-E2_ATPase"/>
    <property type="match status" value="1"/>
</dbReference>
<feature type="transmembrane region" description="Helical" evidence="11">
    <location>
        <begin position="415"/>
        <end position="438"/>
    </location>
</feature>
<dbReference type="NCBIfam" id="TIGR01494">
    <property type="entry name" value="ATPase_P-type"/>
    <property type="match status" value="1"/>
</dbReference>
<dbReference type="InterPro" id="IPR018303">
    <property type="entry name" value="ATPase_P-typ_P_site"/>
</dbReference>
<evidence type="ECO:0000313" key="14">
    <source>
        <dbReference type="Proteomes" id="UP000318626"/>
    </source>
</evidence>
<keyword evidence="9 11" id="KW-1133">Transmembrane helix</keyword>
<feature type="transmembrane region" description="Helical" evidence="11">
    <location>
        <begin position="781"/>
        <end position="802"/>
    </location>
</feature>
<dbReference type="GO" id="GO:0043682">
    <property type="term" value="F:P-type divalent copper transporter activity"/>
    <property type="evidence" value="ECO:0007669"/>
    <property type="project" value="TreeGrafter"/>
</dbReference>
<evidence type="ECO:0000256" key="3">
    <source>
        <dbReference type="ARBA" id="ARBA00022475"/>
    </source>
</evidence>
<dbReference type="GO" id="GO:0005886">
    <property type="term" value="C:plasma membrane"/>
    <property type="evidence" value="ECO:0007669"/>
    <property type="project" value="UniProtKB-SubCell"/>
</dbReference>
<dbReference type="InterPro" id="IPR023299">
    <property type="entry name" value="ATPase_P-typ_cyto_dom_N"/>
</dbReference>
<dbReference type="Gene3D" id="2.70.150.10">
    <property type="entry name" value="Calcium-transporting ATPase, cytoplasmic transduction domain A"/>
    <property type="match status" value="1"/>
</dbReference>
<keyword evidence="3 11" id="KW-1003">Cell membrane</keyword>
<feature type="transmembrane region" description="Helical" evidence="11">
    <location>
        <begin position="224"/>
        <end position="251"/>
    </location>
</feature>
<feature type="domain" description="TRASH" evidence="12">
    <location>
        <begin position="4"/>
        <end position="41"/>
    </location>
</feature>
<dbReference type="RefSeq" id="WP_144974010.1">
    <property type="nucleotide sequence ID" value="NZ_CP036289.1"/>
</dbReference>
<feature type="transmembrane region" description="Helical" evidence="11">
    <location>
        <begin position="162"/>
        <end position="182"/>
    </location>
</feature>
<name>A0A518CA67_9BACT</name>
<gene>
    <name evidence="13" type="primary">silP_2</name>
    <name evidence="13" type="ORF">Pan97_31730</name>
</gene>
<dbReference type="InterPro" id="IPR045800">
    <property type="entry name" value="HMBD"/>
</dbReference>
<comment type="subcellular location">
    <subcellularLocation>
        <location evidence="1">Cell membrane</location>
        <topology evidence="1">Multi-pass membrane protein</topology>
    </subcellularLocation>
</comment>
<comment type="similarity">
    <text evidence="2 11">Belongs to the cation transport ATPase (P-type) (TC 3.A.3) family. Type IB subfamily.</text>
</comment>
<dbReference type="InterPro" id="IPR027256">
    <property type="entry name" value="P-typ_ATPase_IB"/>
</dbReference>
<dbReference type="SUPFAM" id="SSF81653">
    <property type="entry name" value="Calcium ATPase, transduction domain A"/>
    <property type="match status" value="1"/>
</dbReference>
<dbReference type="PANTHER" id="PTHR43520">
    <property type="entry name" value="ATP7, ISOFORM B"/>
    <property type="match status" value="1"/>
</dbReference>
<dbReference type="PANTHER" id="PTHR43520:SF8">
    <property type="entry name" value="P-TYPE CU(+) TRANSPORTER"/>
    <property type="match status" value="1"/>
</dbReference>
<organism evidence="13 14">
    <name type="scientific">Bremerella volcania</name>
    <dbReference type="NCBI Taxonomy" id="2527984"/>
    <lineage>
        <taxon>Bacteria</taxon>
        <taxon>Pseudomonadati</taxon>
        <taxon>Planctomycetota</taxon>
        <taxon>Planctomycetia</taxon>
        <taxon>Pirellulales</taxon>
        <taxon>Pirellulaceae</taxon>
        <taxon>Bremerella</taxon>
    </lineage>
</organism>
<dbReference type="EMBL" id="CP036289">
    <property type="protein sequence ID" value="QDU76128.1"/>
    <property type="molecule type" value="Genomic_DNA"/>
</dbReference>
<dbReference type="SMART" id="SM00746">
    <property type="entry name" value="TRASH"/>
    <property type="match status" value="1"/>
</dbReference>
<dbReference type="Gene3D" id="3.40.1110.10">
    <property type="entry name" value="Calcium-transporting ATPase, cytoplasmic domain N"/>
    <property type="match status" value="1"/>
</dbReference>
<evidence type="ECO:0000256" key="5">
    <source>
        <dbReference type="ARBA" id="ARBA00022723"/>
    </source>
</evidence>
<reference evidence="14" key="1">
    <citation type="submission" date="2019-02" db="EMBL/GenBank/DDBJ databases">
        <title>Deep-cultivation of Planctomycetes and their phenomic and genomic characterization uncovers novel biology.</title>
        <authorList>
            <person name="Wiegand S."/>
            <person name="Jogler M."/>
            <person name="Boedeker C."/>
            <person name="Pinto D."/>
            <person name="Vollmers J."/>
            <person name="Rivas-Marin E."/>
            <person name="Kohn T."/>
            <person name="Peeters S.H."/>
            <person name="Heuer A."/>
            <person name="Rast P."/>
            <person name="Oberbeckmann S."/>
            <person name="Bunk B."/>
            <person name="Jeske O."/>
            <person name="Meyerdierks A."/>
            <person name="Storesund J.E."/>
            <person name="Kallscheuer N."/>
            <person name="Luecker S."/>
            <person name="Lage O.M."/>
            <person name="Pohl T."/>
            <person name="Merkel B.J."/>
            <person name="Hornburger P."/>
            <person name="Mueller R.-W."/>
            <person name="Bruemmer F."/>
            <person name="Labrenz M."/>
            <person name="Spormann A.M."/>
            <person name="Op den Camp H."/>
            <person name="Overmann J."/>
            <person name="Amann R."/>
            <person name="Jetten M.S.M."/>
            <person name="Mascher T."/>
            <person name="Medema M.H."/>
            <person name="Devos D.P."/>
            <person name="Kaster A.-K."/>
            <person name="Ovreas L."/>
            <person name="Rohde M."/>
            <person name="Galperin M.Y."/>
            <person name="Jogler C."/>
        </authorList>
    </citation>
    <scope>NUCLEOTIDE SEQUENCE [LARGE SCALE GENOMIC DNA]</scope>
    <source>
        <strain evidence="14">Pan97</strain>
    </source>
</reference>
<dbReference type="FunFam" id="2.70.150.10:FF:000020">
    <property type="entry name" value="Copper-exporting P-type ATPase A"/>
    <property type="match status" value="1"/>
</dbReference>
<dbReference type="SFLD" id="SFLDF00027">
    <property type="entry name" value="p-type_atpase"/>
    <property type="match status" value="1"/>
</dbReference>
<keyword evidence="4 11" id="KW-0812">Transmembrane</keyword>
<dbReference type="Proteomes" id="UP000318626">
    <property type="component" value="Chromosome"/>
</dbReference>
<feature type="transmembrane region" description="Helical" evidence="11">
    <location>
        <begin position="263"/>
        <end position="281"/>
    </location>
</feature>
<dbReference type="SFLD" id="SFLDG00002">
    <property type="entry name" value="C1.7:_P-type_atpase_like"/>
    <property type="match status" value="1"/>
</dbReference>
<dbReference type="InterPro" id="IPR023214">
    <property type="entry name" value="HAD_sf"/>
</dbReference>
<accession>A0A518CA67</accession>
<dbReference type="InterPro" id="IPR011017">
    <property type="entry name" value="TRASH_dom"/>
</dbReference>
<evidence type="ECO:0000256" key="10">
    <source>
        <dbReference type="ARBA" id="ARBA00023136"/>
    </source>
</evidence>
<sequence>MAIDPICGMTVDESTPWQTTRDEQTFYFCCEHCLKKFEVGGASESSPMQLVTLGEAPPKHDCCHGHQGHSANQKSSAKYICPMCEGVESDVPGDCPKCGMALERNQPAAPQTKTIYTCPMHPEVQQDHPGSCPKCGMDLEPQTVTADEEEDDPELMWMTIRFWVAAVLTVPVFALAMLPMMGIELGVPAEVSRWIQLSLATPVVVWCGWPFFVRGAKSLVTMNLNMFTLISLGVAAAYLYSLIATIFPAAIPEAFQHAGEVPVYFEAAAMIVTLVLLGQVIELRARKKTGSAIRELINLAPPTARIIQDGQEREVPLSEVRQGYELKVVPGDKIPVDGEVLSGSSTVDESMLTGEADPVRKQQGDNVIGGTVNQGGTLRIQATNVGEDSVLSQIVQMVGQAQRSRAPIQRLADTVSGYFVPAIVGIAIVTFIVWALWSPEEPKLAYALLNAVAVLIVACPCALGLATPMSIMVGVGRGAKAGVLVKEAAGLETLQQVDTVVVDKTGTLTEGKPKLTELEPAEGFSEDELLKYAAAVEQNSEHPIAHSIVAAAIQRDMGLPEATDFDSTTGEGVQAVVEGKKIVCGKPSLLKDHGIEFDASGSPEGTKVYLGVDGKYAGALIVSDPLKETTAGAIQSLHEMGIRVIMMTGDNAQVAGAIAKKLNIDDYQADLSPQDKHDRIQKLRDEGAKVAMAGDGINDAPALAAADVGIAMGTGTDVAIENAAITLMGGDLEGVVKAFRLSRRVMRNIRQNLFFALAYNSLGVPIAAGILVPLFGMHALLNPMFAAAAMSFSSVSVIGNALRLRATNLTE</sequence>
<protein>
    <submittedName>
        <fullName evidence="13">Silver exporting P-type ATPase</fullName>
    </submittedName>
</protein>
<dbReference type="InterPro" id="IPR007029">
    <property type="entry name" value="YHS_dom"/>
</dbReference>
<dbReference type="SUPFAM" id="SSF56784">
    <property type="entry name" value="HAD-like"/>
    <property type="match status" value="1"/>
</dbReference>
<dbReference type="GO" id="GO:0060003">
    <property type="term" value="P:copper ion export"/>
    <property type="evidence" value="ECO:0007669"/>
    <property type="project" value="UniProtKB-ARBA"/>
</dbReference>
<dbReference type="SUPFAM" id="SSF81665">
    <property type="entry name" value="Calcium ATPase, transmembrane domain M"/>
    <property type="match status" value="1"/>
</dbReference>
<dbReference type="KEGG" id="bvo:Pan97_31730"/>
<evidence type="ECO:0000313" key="13">
    <source>
        <dbReference type="EMBL" id="QDU76128.1"/>
    </source>
</evidence>